<dbReference type="OrthoDB" id="1521787at2"/>
<sequence length="532" mass="59871">MPRLPLLLSFLLLSIVLTAQKNSPQSLPTSDEEARELAATITVEDLTRHLTIISADDMEGRETGQAGQKKAMAYLKGEFQRMGLPAIGDHDDYYQRIVFSRQKWEKVDLKFEGESLRHLWEYASPPSGNDSREEISINELTFLGYGIDDPAYSDYKDNDVKGKHLLILAGEPKAKSGNYLVSGSPEKSDWSNSTERKLEVAKEKGAATVFVIDPEFKTNVRDIRKETLDGRMKMAESTEADRTTANVVYITPQLAKKIMGKAGKKIIKARKKLEKSGKLRPVTIPTDLKLTQKKAVRELIGENVLGFVEGSDPVLKDEVLVVSAHYDHIGRRGDAIFNGADDNGSGTSTVLEVAEAFVTAQKQGKGPRRSVLFLLVSGEEKGLLGSEYYASHPVFPIANTIADINVDMVGRVDDKHQDNPEYIYVIGSDRLSSELHDINERMNQTFTKLELDYTYNAEDDPNRYYYRSDHYNFAEKGIPSIFFFNGTHDDYHMDTDTIEKINFEKMAKIGQLVFHTAWQLANQDRRIVVDVK</sequence>
<dbReference type="Pfam" id="PF04389">
    <property type="entry name" value="Peptidase_M28"/>
    <property type="match status" value="1"/>
</dbReference>
<accession>A0A1H9IAG7</accession>
<dbReference type="RefSeq" id="WP_090169452.1">
    <property type="nucleotide sequence ID" value="NZ_FOFB01000014.1"/>
</dbReference>
<dbReference type="SUPFAM" id="SSF53187">
    <property type="entry name" value="Zn-dependent exopeptidases"/>
    <property type="match status" value="1"/>
</dbReference>
<protein>
    <submittedName>
        <fullName evidence="3">Peptidase family M28</fullName>
    </submittedName>
</protein>
<dbReference type="GO" id="GO:0008235">
    <property type="term" value="F:metalloexopeptidase activity"/>
    <property type="evidence" value="ECO:0007669"/>
    <property type="project" value="InterPro"/>
</dbReference>
<organism evidence="3 4">
    <name type="scientific">Neolewinella agarilytica</name>
    <dbReference type="NCBI Taxonomy" id="478744"/>
    <lineage>
        <taxon>Bacteria</taxon>
        <taxon>Pseudomonadati</taxon>
        <taxon>Bacteroidota</taxon>
        <taxon>Saprospiria</taxon>
        <taxon>Saprospirales</taxon>
        <taxon>Lewinellaceae</taxon>
        <taxon>Neolewinella</taxon>
    </lineage>
</organism>
<gene>
    <name evidence="3" type="ORF">SAMN05444359_114112</name>
</gene>
<keyword evidence="4" id="KW-1185">Reference proteome</keyword>
<dbReference type="STRING" id="478744.SAMN05444359_114112"/>
<feature type="chain" id="PRO_5011571371" evidence="1">
    <location>
        <begin position="22"/>
        <end position="532"/>
    </location>
</feature>
<dbReference type="InParanoid" id="A0A1H9IAG7"/>
<dbReference type="PANTHER" id="PTHR12147">
    <property type="entry name" value="METALLOPEPTIDASE M28 FAMILY MEMBER"/>
    <property type="match status" value="1"/>
</dbReference>
<dbReference type="InterPro" id="IPR007484">
    <property type="entry name" value="Peptidase_M28"/>
</dbReference>
<dbReference type="PANTHER" id="PTHR12147:SF26">
    <property type="entry name" value="PEPTIDASE M28 DOMAIN-CONTAINING PROTEIN"/>
    <property type="match status" value="1"/>
</dbReference>
<feature type="domain" description="Peptidase M28" evidence="2">
    <location>
        <begin position="303"/>
        <end position="515"/>
    </location>
</feature>
<dbReference type="GO" id="GO:0006508">
    <property type="term" value="P:proteolysis"/>
    <property type="evidence" value="ECO:0007669"/>
    <property type="project" value="InterPro"/>
</dbReference>
<dbReference type="Gene3D" id="3.50.30.30">
    <property type="match status" value="1"/>
</dbReference>
<dbReference type="AlphaFoldDB" id="A0A1H9IAG7"/>
<evidence type="ECO:0000313" key="3">
    <source>
        <dbReference type="EMBL" id="SEQ71542.1"/>
    </source>
</evidence>
<dbReference type="InterPro" id="IPR045175">
    <property type="entry name" value="M28_fam"/>
</dbReference>
<dbReference type="Gene3D" id="3.40.630.10">
    <property type="entry name" value="Zn peptidases"/>
    <property type="match status" value="2"/>
</dbReference>
<dbReference type="CDD" id="cd03877">
    <property type="entry name" value="M28_like"/>
    <property type="match status" value="1"/>
</dbReference>
<dbReference type="FunCoup" id="A0A1H9IAG7">
    <property type="interactions" value="19"/>
</dbReference>
<dbReference type="Proteomes" id="UP000199021">
    <property type="component" value="Unassembled WGS sequence"/>
</dbReference>
<evidence type="ECO:0000259" key="2">
    <source>
        <dbReference type="Pfam" id="PF04389"/>
    </source>
</evidence>
<keyword evidence="1" id="KW-0732">Signal</keyword>
<reference evidence="4" key="1">
    <citation type="submission" date="2016-10" db="EMBL/GenBank/DDBJ databases">
        <authorList>
            <person name="Varghese N."/>
            <person name="Submissions S."/>
        </authorList>
    </citation>
    <scope>NUCLEOTIDE SEQUENCE [LARGE SCALE GENOMIC DNA]</scope>
    <source>
        <strain evidence="4">DSM 24740</strain>
    </source>
</reference>
<evidence type="ECO:0000256" key="1">
    <source>
        <dbReference type="SAM" id="SignalP"/>
    </source>
</evidence>
<feature type="signal peptide" evidence="1">
    <location>
        <begin position="1"/>
        <end position="21"/>
    </location>
</feature>
<evidence type="ECO:0000313" key="4">
    <source>
        <dbReference type="Proteomes" id="UP000199021"/>
    </source>
</evidence>
<proteinExistence type="predicted"/>
<dbReference type="EMBL" id="FOFB01000014">
    <property type="protein sequence ID" value="SEQ71542.1"/>
    <property type="molecule type" value="Genomic_DNA"/>
</dbReference>
<name>A0A1H9IAG7_9BACT</name>